<dbReference type="InterPro" id="IPR023214">
    <property type="entry name" value="HAD_sf"/>
</dbReference>
<dbReference type="Proteomes" id="UP000467840">
    <property type="component" value="Chromosome 14"/>
</dbReference>
<dbReference type="PANTHER" id="PTHR43611">
    <property type="entry name" value="ALPHA-D-GLUCOSE 1-PHOSPHATE PHOSPHATASE"/>
    <property type="match status" value="1"/>
</dbReference>
<dbReference type="Gene3D" id="3.40.50.1000">
    <property type="entry name" value="HAD superfamily/HAD-like"/>
    <property type="match status" value="1"/>
</dbReference>
<protein>
    <submittedName>
        <fullName evidence="2">Uncharacterized protein</fullName>
    </submittedName>
</protein>
<dbReference type="SUPFAM" id="SSF56784">
    <property type="entry name" value="HAD-like"/>
    <property type="match status" value="1"/>
</dbReference>
<name>A0A6A6M7F6_HEVBR</name>
<proteinExistence type="predicted"/>
<feature type="region of interest" description="Disordered" evidence="1">
    <location>
        <begin position="1"/>
        <end position="20"/>
    </location>
</feature>
<keyword evidence="3" id="KW-1185">Reference proteome</keyword>
<dbReference type="PANTHER" id="PTHR43611:SF3">
    <property type="entry name" value="FLAVIN MONONUCLEOTIDE HYDROLASE 1, CHLOROPLATIC"/>
    <property type="match status" value="1"/>
</dbReference>
<dbReference type="InterPro" id="IPR036412">
    <property type="entry name" value="HAD-like_sf"/>
</dbReference>
<sequence length="240" mass="27824">MKDLIGYGKPNGNAPEPESNHRILFPKLQKNECKSHFQRPKESHSSTASSQNIDRKLPILLFDIMDTIVRDPFYHDVPPFFGMSFEELIEIKHPTAWIEFEKGMIDEWGTRDDDQLLSSGYCNSDDNAGDHDGGWLKNCMRRGYSYIDGVAELLYDLKQNNYEMHAFTNYPWYDEIDLSYYRLRAEMAHHPLQIVIYRLTNVKAAIEVGIVGLHFKSANMLREDLSRIGINISADEHHKN</sequence>
<organism evidence="2 3">
    <name type="scientific">Hevea brasiliensis</name>
    <name type="common">Para rubber tree</name>
    <name type="synonym">Siphonia brasiliensis</name>
    <dbReference type="NCBI Taxonomy" id="3981"/>
    <lineage>
        <taxon>Eukaryota</taxon>
        <taxon>Viridiplantae</taxon>
        <taxon>Streptophyta</taxon>
        <taxon>Embryophyta</taxon>
        <taxon>Tracheophyta</taxon>
        <taxon>Spermatophyta</taxon>
        <taxon>Magnoliopsida</taxon>
        <taxon>eudicotyledons</taxon>
        <taxon>Gunneridae</taxon>
        <taxon>Pentapetalae</taxon>
        <taxon>rosids</taxon>
        <taxon>fabids</taxon>
        <taxon>Malpighiales</taxon>
        <taxon>Euphorbiaceae</taxon>
        <taxon>Crotonoideae</taxon>
        <taxon>Micrandreae</taxon>
        <taxon>Hevea</taxon>
    </lineage>
</organism>
<dbReference type="AlphaFoldDB" id="A0A6A6M7F6"/>
<comment type="caution">
    <text evidence="2">The sequence shown here is derived from an EMBL/GenBank/DDBJ whole genome shotgun (WGS) entry which is preliminary data.</text>
</comment>
<accession>A0A6A6M7F6</accession>
<gene>
    <name evidence="2" type="ORF">GH714_004378</name>
</gene>
<evidence type="ECO:0000313" key="3">
    <source>
        <dbReference type="Proteomes" id="UP000467840"/>
    </source>
</evidence>
<dbReference type="EMBL" id="JAAGAX010000006">
    <property type="protein sequence ID" value="KAF2309630.1"/>
    <property type="molecule type" value="Genomic_DNA"/>
</dbReference>
<reference evidence="2 3" key="1">
    <citation type="journal article" date="2020" name="Mol. Plant">
        <title>The Chromosome-Based Rubber Tree Genome Provides New Insights into Spurge Genome Evolution and Rubber Biosynthesis.</title>
        <authorList>
            <person name="Liu J."/>
            <person name="Shi C."/>
            <person name="Shi C.C."/>
            <person name="Li W."/>
            <person name="Zhang Q.J."/>
            <person name="Zhang Y."/>
            <person name="Li K."/>
            <person name="Lu H.F."/>
            <person name="Shi C."/>
            <person name="Zhu S.T."/>
            <person name="Xiao Z.Y."/>
            <person name="Nan H."/>
            <person name="Yue Y."/>
            <person name="Zhu X.G."/>
            <person name="Wu Y."/>
            <person name="Hong X.N."/>
            <person name="Fan G.Y."/>
            <person name="Tong Y."/>
            <person name="Zhang D."/>
            <person name="Mao C.L."/>
            <person name="Liu Y.L."/>
            <person name="Hao S.J."/>
            <person name="Liu W.Q."/>
            <person name="Lv M.Q."/>
            <person name="Zhang H.B."/>
            <person name="Liu Y."/>
            <person name="Hu-Tang G.R."/>
            <person name="Wang J.P."/>
            <person name="Wang J.H."/>
            <person name="Sun Y.H."/>
            <person name="Ni S.B."/>
            <person name="Chen W.B."/>
            <person name="Zhang X.C."/>
            <person name="Jiao Y.N."/>
            <person name="Eichler E.E."/>
            <person name="Li G.H."/>
            <person name="Liu X."/>
            <person name="Gao L.Z."/>
        </authorList>
    </citation>
    <scope>NUCLEOTIDE SEQUENCE [LARGE SCALE GENOMIC DNA]</scope>
    <source>
        <strain evidence="3">cv. GT1</strain>
        <tissue evidence="2">Leaf</tissue>
    </source>
</reference>
<evidence type="ECO:0000313" key="2">
    <source>
        <dbReference type="EMBL" id="KAF2309630.1"/>
    </source>
</evidence>
<evidence type="ECO:0000256" key="1">
    <source>
        <dbReference type="SAM" id="MobiDB-lite"/>
    </source>
</evidence>